<keyword evidence="3" id="KW-0378">Hydrolase</keyword>
<proteinExistence type="inferred from homology"/>
<dbReference type="Gene3D" id="3.40.50.1820">
    <property type="entry name" value="alpha/beta hydrolase"/>
    <property type="match status" value="1"/>
</dbReference>
<sequence>MRWFGVMLAVIALLVGACAGDPSREAESIWSPCQGLAADGRPWECATITAPRDHRDPAAGTVELALIRTRSADPAKRLGSLVYNPGGPGGSGLETVVGVATRFAPLLEHYDLVSWDPRGVGRSSAVVCSDGALPDRVPRTDAEWAAIDSSSREFTDSCVAASGPLLPHIGLFDSARDIDLVRAAVGDDKLNYLGVSYGGQLGAAYATLFPQRVGRMLLDAPGTPLRTFRQSLLDQSAGSEAALRQFLSFCVAEGNCPLGRTEQEALAQIDAFLARVEATPLATDRGAPLTRSVATAGLGLGAAAPEIWPHLINALAQALAGNGNELIGYADLFAGRRPDGSRSNFASINTAANCADYPDFYSIEQIRGFMPEFAAASPRFGELTGLRLAECAYWPVHGVGRAPVSGAGAAPIVLIGNTGDPEAPLGWVSELAQALASGVLVTYQGAGHGAYGGVNKCVDRVVHAYLREGVVPERGTVCR</sequence>
<dbReference type="PROSITE" id="PS51257">
    <property type="entry name" value="PROKAR_LIPOPROTEIN"/>
    <property type="match status" value="1"/>
</dbReference>
<dbReference type="OrthoDB" id="4447445at2"/>
<dbReference type="Proteomes" id="UP000321424">
    <property type="component" value="Unassembled WGS sequence"/>
</dbReference>
<dbReference type="AlphaFoldDB" id="A0A511MTE4"/>
<comment type="similarity">
    <text evidence="1">Belongs to the peptidase S33 family.</text>
</comment>
<keyword evidence="7" id="KW-1185">Reference proteome</keyword>
<evidence type="ECO:0000256" key="3">
    <source>
        <dbReference type="ARBA" id="ARBA00022801"/>
    </source>
</evidence>
<protein>
    <submittedName>
        <fullName evidence="6">Peptidase</fullName>
    </submittedName>
</protein>
<dbReference type="PANTHER" id="PTHR43248">
    <property type="entry name" value="2-SUCCINYL-6-HYDROXY-2,4-CYCLOHEXADIENE-1-CARBOXYLATE SYNTHASE"/>
    <property type="match status" value="1"/>
</dbReference>
<evidence type="ECO:0000256" key="1">
    <source>
        <dbReference type="ARBA" id="ARBA00010088"/>
    </source>
</evidence>
<dbReference type="GO" id="GO:0016787">
    <property type="term" value="F:hydrolase activity"/>
    <property type="evidence" value="ECO:0007669"/>
    <property type="project" value="UniProtKB-KW"/>
</dbReference>
<evidence type="ECO:0000256" key="4">
    <source>
        <dbReference type="SAM" id="SignalP"/>
    </source>
</evidence>
<accession>A0A511MTE4</accession>
<feature type="signal peptide" evidence="4">
    <location>
        <begin position="1"/>
        <end position="19"/>
    </location>
</feature>
<evidence type="ECO:0000256" key="2">
    <source>
        <dbReference type="ARBA" id="ARBA00022729"/>
    </source>
</evidence>
<dbReference type="SUPFAM" id="SSF53474">
    <property type="entry name" value="alpha/beta-Hydrolases"/>
    <property type="match status" value="1"/>
</dbReference>
<name>A0A511MTE4_9NOCA</name>
<dbReference type="EMBL" id="BJXA01000119">
    <property type="protein sequence ID" value="GEM43865.1"/>
    <property type="molecule type" value="Genomic_DNA"/>
</dbReference>
<keyword evidence="2 4" id="KW-0732">Signal</keyword>
<dbReference type="InterPro" id="IPR013595">
    <property type="entry name" value="Pept_S33_TAP-like_C"/>
</dbReference>
<feature type="chain" id="PRO_5039356156" evidence="4">
    <location>
        <begin position="20"/>
        <end position="479"/>
    </location>
</feature>
<dbReference type="InterPro" id="IPR029058">
    <property type="entry name" value="AB_hydrolase_fold"/>
</dbReference>
<evidence type="ECO:0000313" key="6">
    <source>
        <dbReference type="EMBL" id="GEM43865.1"/>
    </source>
</evidence>
<organism evidence="6 7">
    <name type="scientific">Nocardia ninae NBRC 108245</name>
    <dbReference type="NCBI Taxonomy" id="1210091"/>
    <lineage>
        <taxon>Bacteria</taxon>
        <taxon>Bacillati</taxon>
        <taxon>Actinomycetota</taxon>
        <taxon>Actinomycetes</taxon>
        <taxon>Mycobacteriales</taxon>
        <taxon>Nocardiaceae</taxon>
        <taxon>Nocardia</taxon>
    </lineage>
</organism>
<dbReference type="PANTHER" id="PTHR43248:SF29">
    <property type="entry name" value="TRIPEPTIDYL AMINOPEPTIDASE"/>
    <property type="match status" value="1"/>
</dbReference>
<dbReference type="InterPro" id="IPR051601">
    <property type="entry name" value="Serine_prot/Carboxylest_S33"/>
</dbReference>
<comment type="caution">
    <text evidence="6">The sequence shown here is derived from an EMBL/GenBank/DDBJ whole genome shotgun (WGS) entry which is preliminary data.</text>
</comment>
<dbReference type="RefSeq" id="WP_147143214.1">
    <property type="nucleotide sequence ID" value="NZ_BJXA01000119.1"/>
</dbReference>
<feature type="domain" description="Peptidase S33 tripeptidyl aminopeptidase-like C-terminal" evidence="5">
    <location>
        <begin position="378"/>
        <end position="478"/>
    </location>
</feature>
<gene>
    <name evidence="6" type="ORF">NN4_83840</name>
</gene>
<dbReference type="Pfam" id="PF08386">
    <property type="entry name" value="Abhydrolase_4"/>
    <property type="match status" value="1"/>
</dbReference>
<evidence type="ECO:0000259" key="5">
    <source>
        <dbReference type="Pfam" id="PF08386"/>
    </source>
</evidence>
<reference evidence="6 7" key="1">
    <citation type="submission" date="2019-07" db="EMBL/GenBank/DDBJ databases">
        <title>Whole genome shotgun sequence of Nocardia ninae NBRC 108245.</title>
        <authorList>
            <person name="Hosoyama A."/>
            <person name="Uohara A."/>
            <person name="Ohji S."/>
            <person name="Ichikawa N."/>
        </authorList>
    </citation>
    <scope>NUCLEOTIDE SEQUENCE [LARGE SCALE GENOMIC DNA]</scope>
    <source>
        <strain evidence="6 7">NBRC 108245</strain>
    </source>
</reference>
<evidence type="ECO:0000313" key="7">
    <source>
        <dbReference type="Proteomes" id="UP000321424"/>
    </source>
</evidence>